<evidence type="ECO:0000256" key="2">
    <source>
        <dbReference type="ARBA" id="ARBA00022723"/>
    </source>
</evidence>
<evidence type="ECO:0000256" key="5">
    <source>
        <dbReference type="SAM" id="MobiDB-lite"/>
    </source>
</evidence>
<name>A0A345T342_9ACTN</name>
<proteinExistence type="predicted"/>
<keyword evidence="4" id="KW-0411">Iron-sulfur</keyword>
<dbReference type="SUPFAM" id="SSF102114">
    <property type="entry name" value="Radical SAM enzymes"/>
    <property type="match status" value="1"/>
</dbReference>
<evidence type="ECO:0000256" key="1">
    <source>
        <dbReference type="ARBA" id="ARBA00022691"/>
    </source>
</evidence>
<dbReference type="NCBIfam" id="TIGR04269">
    <property type="entry name" value="SAM_SPASM_FxsB"/>
    <property type="match status" value="1"/>
</dbReference>
<dbReference type="GO" id="GO:0016491">
    <property type="term" value="F:oxidoreductase activity"/>
    <property type="evidence" value="ECO:0007669"/>
    <property type="project" value="InterPro"/>
</dbReference>
<evidence type="ECO:0000256" key="3">
    <source>
        <dbReference type="ARBA" id="ARBA00023004"/>
    </source>
</evidence>
<organism evidence="7 8">
    <name type="scientific">Peterkaempfera bronchialis</name>
    <dbReference type="NCBI Taxonomy" id="2126346"/>
    <lineage>
        <taxon>Bacteria</taxon>
        <taxon>Bacillati</taxon>
        <taxon>Actinomycetota</taxon>
        <taxon>Actinomycetes</taxon>
        <taxon>Kitasatosporales</taxon>
        <taxon>Streptomycetaceae</taxon>
        <taxon>Peterkaempfera</taxon>
    </lineage>
</organism>
<dbReference type="SFLD" id="SFLDG01072">
    <property type="entry name" value="dehydrogenase_like"/>
    <property type="match status" value="1"/>
</dbReference>
<evidence type="ECO:0000256" key="4">
    <source>
        <dbReference type="ARBA" id="ARBA00023014"/>
    </source>
</evidence>
<dbReference type="OrthoDB" id="9782387at2"/>
<reference evidence="8" key="1">
    <citation type="submission" date="2018-07" db="EMBL/GenBank/DDBJ databases">
        <title>Streptacidiphilus bronchialis DSM 106435 chromosome.</title>
        <authorList>
            <person name="Batra D."/>
            <person name="Gulvik C.A."/>
        </authorList>
    </citation>
    <scope>NUCLEOTIDE SEQUENCE [LARGE SCALE GENOMIC DNA]</scope>
    <source>
        <strain evidence="8">DSM 106435</strain>
    </source>
</reference>
<dbReference type="GO" id="GO:0051536">
    <property type="term" value="F:iron-sulfur cluster binding"/>
    <property type="evidence" value="ECO:0007669"/>
    <property type="project" value="UniProtKB-KW"/>
</dbReference>
<dbReference type="InterPro" id="IPR013785">
    <property type="entry name" value="Aldolase_TIM"/>
</dbReference>
<protein>
    <submittedName>
        <fullName evidence="7">FxsB family radical SAM/SPASM domain protein</fullName>
    </submittedName>
</protein>
<dbReference type="SFLD" id="SFLDG01067">
    <property type="entry name" value="SPASM/twitch_domain_containing"/>
    <property type="match status" value="1"/>
</dbReference>
<evidence type="ECO:0000259" key="6">
    <source>
        <dbReference type="Pfam" id="PF04055"/>
    </source>
</evidence>
<dbReference type="InterPro" id="IPR058240">
    <property type="entry name" value="rSAM_sf"/>
</dbReference>
<keyword evidence="8" id="KW-1185">Reference proteome</keyword>
<feature type="region of interest" description="Disordered" evidence="5">
    <location>
        <begin position="131"/>
        <end position="153"/>
    </location>
</feature>
<dbReference type="InterPro" id="IPR023867">
    <property type="entry name" value="Sulphatase_maturase_rSAM"/>
</dbReference>
<evidence type="ECO:0000313" key="7">
    <source>
        <dbReference type="EMBL" id="AXI80397.1"/>
    </source>
</evidence>
<dbReference type="Gene3D" id="3.20.20.70">
    <property type="entry name" value="Aldolase class I"/>
    <property type="match status" value="1"/>
</dbReference>
<accession>A0A345T342</accession>
<gene>
    <name evidence="7" type="ORF">C7M71_026365</name>
</gene>
<dbReference type="Pfam" id="PF04055">
    <property type="entry name" value="Radical_SAM"/>
    <property type="match status" value="1"/>
</dbReference>
<feature type="domain" description="Radical SAM core" evidence="6">
    <location>
        <begin position="17"/>
        <end position="161"/>
    </location>
</feature>
<dbReference type="SFLD" id="SFLDG01386">
    <property type="entry name" value="main_SPASM_domain-containing"/>
    <property type="match status" value="1"/>
</dbReference>
<dbReference type="AlphaFoldDB" id="A0A345T342"/>
<dbReference type="CDD" id="cd01335">
    <property type="entry name" value="Radical_SAM"/>
    <property type="match status" value="1"/>
</dbReference>
<dbReference type="RefSeq" id="WP_111494813.1">
    <property type="nucleotide sequence ID" value="NZ_CP031264.1"/>
</dbReference>
<dbReference type="InterPro" id="IPR007197">
    <property type="entry name" value="rSAM"/>
</dbReference>
<sequence>MVEVAPFHEFVIKLHGLCNIACDHCYVYELRDTGWKSRPAVMADRTMEQLALRIAEHARRHRLPQVTLVLHGGEPLMAGRARVDRLVTAVRQALDTTTRLRLSLQTNGTLLNDAWLDLCHRHGIAVGVSLDGDRTANDRHRRRADGRSSHPAVERGLRLLRSPRHRDRYAGLLCTVDLRNPPLATYEALLAQEPPRIDFLLPHATWQYPPPGHDPARAPYAAWLITVFDRWYRSAAPPETRVRIFEDLVDLALGGSPASEAVGGAAAGFIVVDTDGSVQLADAYRAVHDGASETGLDVFAHDFDTVARAPRVAGARRGRSELARQCTDCSVVEMCGGGMRAHRYRPENAFDNPSVYCADLMGVAEHIGHRVRSDVRELLEGLR</sequence>
<dbReference type="KEGG" id="stri:C7M71_026365"/>
<evidence type="ECO:0000313" key="8">
    <source>
        <dbReference type="Proteomes" id="UP000249340"/>
    </source>
</evidence>
<dbReference type="PANTHER" id="PTHR43273">
    <property type="entry name" value="ANAEROBIC SULFATASE-MATURATING ENZYME HOMOLOG ASLB-RELATED"/>
    <property type="match status" value="1"/>
</dbReference>
<keyword evidence="1" id="KW-0949">S-adenosyl-L-methionine</keyword>
<dbReference type="InterPro" id="IPR026335">
    <property type="entry name" value="rSAM_SPASM_FxsB"/>
</dbReference>
<keyword evidence="2" id="KW-0479">Metal-binding</keyword>
<dbReference type="Proteomes" id="UP000249340">
    <property type="component" value="Chromosome"/>
</dbReference>
<dbReference type="GO" id="GO:0046872">
    <property type="term" value="F:metal ion binding"/>
    <property type="evidence" value="ECO:0007669"/>
    <property type="project" value="UniProtKB-KW"/>
</dbReference>
<dbReference type="PANTHER" id="PTHR43273:SF8">
    <property type="entry name" value="RADICAL SAM DOMAIN PROTEIN"/>
    <property type="match status" value="1"/>
</dbReference>
<keyword evidence="3" id="KW-0408">Iron</keyword>
<dbReference type="EMBL" id="CP031264">
    <property type="protein sequence ID" value="AXI80397.1"/>
    <property type="molecule type" value="Genomic_DNA"/>
</dbReference>
<dbReference type="SFLD" id="SFLDS00029">
    <property type="entry name" value="Radical_SAM"/>
    <property type="match status" value="1"/>
</dbReference>